<dbReference type="SUPFAM" id="SSF56645">
    <property type="entry name" value="Acyl-CoA dehydrogenase NM domain-like"/>
    <property type="match status" value="1"/>
</dbReference>
<dbReference type="InterPro" id="IPR009100">
    <property type="entry name" value="AcylCoA_DH/oxidase_NM_dom_sf"/>
</dbReference>
<dbReference type="Pfam" id="PF02771">
    <property type="entry name" value="Acyl-CoA_dh_N"/>
    <property type="match status" value="1"/>
</dbReference>
<evidence type="ECO:0000256" key="1">
    <source>
        <dbReference type="ARBA" id="ARBA00001974"/>
    </source>
</evidence>
<dbReference type="Pfam" id="PF00441">
    <property type="entry name" value="Acyl-CoA_dh_1"/>
    <property type="match status" value="1"/>
</dbReference>
<dbReference type="Gene3D" id="1.10.540.10">
    <property type="entry name" value="Acyl-CoA dehydrogenase/oxidase, N-terminal domain"/>
    <property type="match status" value="1"/>
</dbReference>
<dbReference type="RefSeq" id="WP_048705274.1">
    <property type="nucleotide sequence ID" value="NZ_CP014646.1"/>
</dbReference>
<organism evidence="8 9">
    <name type="scientific">Thauera humireducens</name>
    <dbReference type="NCBI Taxonomy" id="1134435"/>
    <lineage>
        <taxon>Bacteria</taxon>
        <taxon>Pseudomonadati</taxon>
        <taxon>Pseudomonadota</taxon>
        <taxon>Betaproteobacteria</taxon>
        <taxon>Rhodocyclales</taxon>
        <taxon>Zoogloeaceae</taxon>
        <taxon>Thauera</taxon>
    </lineage>
</organism>
<evidence type="ECO:0000256" key="3">
    <source>
        <dbReference type="ARBA" id="ARBA00022630"/>
    </source>
</evidence>
<dbReference type="Proteomes" id="UP000036902">
    <property type="component" value="Chromosome"/>
</dbReference>
<dbReference type="AlphaFoldDB" id="A0A127K506"/>
<keyword evidence="4" id="KW-0274">FAD</keyword>
<comment type="cofactor">
    <cofactor evidence="1">
        <name>FAD</name>
        <dbReference type="ChEBI" id="CHEBI:57692"/>
    </cofactor>
</comment>
<comment type="similarity">
    <text evidence="2">Belongs to the acyl-CoA dehydrogenase family.</text>
</comment>
<dbReference type="InterPro" id="IPR046373">
    <property type="entry name" value="Acyl-CoA_Oxase/DH_mid-dom_sf"/>
</dbReference>
<feature type="domain" description="Acyl-CoA dehydrogenase/oxidase C-terminal" evidence="6">
    <location>
        <begin position="227"/>
        <end position="357"/>
    </location>
</feature>
<dbReference type="InterPro" id="IPR037069">
    <property type="entry name" value="AcylCoA_DH/ox_N_sf"/>
</dbReference>
<evidence type="ECO:0000313" key="9">
    <source>
        <dbReference type="Proteomes" id="UP000036902"/>
    </source>
</evidence>
<name>A0A127K506_9RHOO</name>
<evidence type="ECO:0000256" key="4">
    <source>
        <dbReference type="ARBA" id="ARBA00022827"/>
    </source>
</evidence>
<dbReference type="GO" id="GO:0050660">
    <property type="term" value="F:flavin adenine dinucleotide binding"/>
    <property type="evidence" value="ECO:0007669"/>
    <property type="project" value="InterPro"/>
</dbReference>
<keyword evidence="9" id="KW-1185">Reference proteome</keyword>
<dbReference type="SUPFAM" id="SSF47203">
    <property type="entry name" value="Acyl-CoA dehydrogenase C-terminal domain-like"/>
    <property type="match status" value="1"/>
</dbReference>
<gene>
    <name evidence="8" type="ORF">AC731_008765</name>
</gene>
<keyword evidence="3" id="KW-0285">Flavoprotein</keyword>
<dbReference type="STRING" id="1134435.AC731_008765"/>
<dbReference type="GO" id="GO:0003995">
    <property type="term" value="F:acyl-CoA dehydrogenase activity"/>
    <property type="evidence" value="ECO:0007669"/>
    <property type="project" value="TreeGrafter"/>
</dbReference>
<dbReference type="InterPro" id="IPR013786">
    <property type="entry name" value="AcylCoA_DH/ox_N"/>
</dbReference>
<evidence type="ECO:0000313" key="8">
    <source>
        <dbReference type="EMBL" id="AMO37036.1"/>
    </source>
</evidence>
<dbReference type="Gene3D" id="1.20.140.10">
    <property type="entry name" value="Butyryl-CoA Dehydrogenase, subunit A, domain 3"/>
    <property type="match status" value="1"/>
</dbReference>
<sequence length="377" mass="40154">MDFQLTDDQRAIADMAGSLFGDLCTDDRLRAFDTAGEPFMADLWKQCVETGLHALAIPEDAGGSGLGMTELMLVLEAQGRGLGHVPLWRHQLGAATLARFGGDSGAGIAAAAAEGKLLITLSLDAAASAHGVALKARRDGDGWVLDGKVAAVALGAEVCRALLLADTDDGPRLVSVDLRAAGIDKVAGVFTHREAVADLGFKAHRLPADAVLPEAALSWLEQRAIAALAALQLGVSTEQVRRTVAYINDRRQFDRAIATFQAVQMSMADAHIAIEALRSALWQLVYRLDAGLPSPSEALAVKYLANECGHLVGHKAQHVHGGIGVDLTYPIHRYLYWSRAIGITLGGSAATLERLGDWLANNDKLGWKYDLEEQQAL</sequence>
<dbReference type="PANTHER" id="PTHR43884:SF20">
    <property type="entry name" value="ACYL-COA DEHYDROGENASE FADE28"/>
    <property type="match status" value="1"/>
</dbReference>
<keyword evidence="5" id="KW-0560">Oxidoreductase</keyword>
<reference evidence="9" key="1">
    <citation type="submission" date="2016-03" db="EMBL/GenBank/DDBJ databases">
        <authorList>
            <person name="Ma C."/>
            <person name="Zhou S."/>
            <person name="Yang G."/>
        </authorList>
    </citation>
    <scope>NUCLEOTIDE SEQUENCE [LARGE SCALE GENOMIC DNA]</scope>
    <source>
        <strain evidence="9">SgZ-1</strain>
    </source>
</reference>
<dbReference type="KEGG" id="thu:AC731_008765"/>
<dbReference type="Gene3D" id="2.40.110.10">
    <property type="entry name" value="Butyryl-CoA Dehydrogenase, subunit A, domain 2"/>
    <property type="match status" value="1"/>
</dbReference>
<evidence type="ECO:0000259" key="6">
    <source>
        <dbReference type="Pfam" id="PF00441"/>
    </source>
</evidence>
<dbReference type="InterPro" id="IPR009075">
    <property type="entry name" value="AcylCo_DH/oxidase_C"/>
</dbReference>
<dbReference type="PANTHER" id="PTHR43884">
    <property type="entry name" value="ACYL-COA DEHYDROGENASE"/>
    <property type="match status" value="1"/>
</dbReference>
<protein>
    <submittedName>
        <fullName evidence="8">Acyl-CoA dehydrogenase</fullName>
    </submittedName>
</protein>
<evidence type="ECO:0000256" key="2">
    <source>
        <dbReference type="ARBA" id="ARBA00009347"/>
    </source>
</evidence>
<accession>A0A127K506</accession>
<dbReference type="InterPro" id="IPR036250">
    <property type="entry name" value="AcylCo_DH-like_C"/>
</dbReference>
<dbReference type="EMBL" id="CP014646">
    <property type="protein sequence ID" value="AMO37036.1"/>
    <property type="molecule type" value="Genomic_DNA"/>
</dbReference>
<evidence type="ECO:0000256" key="5">
    <source>
        <dbReference type="ARBA" id="ARBA00023002"/>
    </source>
</evidence>
<proteinExistence type="inferred from homology"/>
<evidence type="ECO:0000259" key="7">
    <source>
        <dbReference type="Pfam" id="PF02771"/>
    </source>
</evidence>
<feature type="domain" description="Acyl-CoA dehydrogenase/oxidase N-terminal" evidence="7">
    <location>
        <begin position="6"/>
        <end position="102"/>
    </location>
</feature>